<evidence type="ECO:0000313" key="3">
    <source>
        <dbReference type="Proteomes" id="UP000785679"/>
    </source>
</evidence>
<proteinExistence type="predicted"/>
<dbReference type="Proteomes" id="UP000785679">
    <property type="component" value="Unassembled WGS sequence"/>
</dbReference>
<feature type="region of interest" description="Disordered" evidence="1">
    <location>
        <begin position="217"/>
        <end position="268"/>
    </location>
</feature>
<protein>
    <submittedName>
        <fullName evidence="2">Uncharacterized protein</fullName>
    </submittedName>
</protein>
<reference evidence="2" key="1">
    <citation type="submission" date="2019-06" db="EMBL/GenBank/DDBJ databases">
        <authorList>
            <person name="Zheng W."/>
        </authorList>
    </citation>
    <scope>NUCLEOTIDE SEQUENCE</scope>
    <source>
        <strain evidence="2">QDHG01</strain>
    </source>
</reference>
<organism evidence="2 3">
    <name type="scientific">Halteria grandinella</name>
    <dbReference type="NCBI Taxonomy" id="5974"/>
    <lineage>
        <taxon>Eukaryota</taxon>
        <taxon>Sar</taxon>
        <taxon>Alveolata</taxon>
        <taxon>Ciliophora</taxon>
        <taxon>Intramacronucleata</taxon>
        <taxon>Spirotrichea</taxon>
        <taxon>Stichotrichia</taxon>
        <taxon>Sporadotrichida</taxon>
        <taxon>Halteriidae</taxon>
        <taxon>Halteria</taxon>
    </lineage>
</organism>
<name>A0A8J8P0V0_HALGN</name>
<evidence type="ECO:0000313" key="2">
    <source>
        <dbReference type="EMBL" id="TNV83606.1"/>
    </source>
</evidence>
<sequence>MAVGYSHYLFKKLIDNHTEAQKNKIAQLLQRQQYLNSSLLIGDKQQSYHYGKRMSDAQPFHYSQIQSSYNQSSFYRIAAAGIHSQQQQQLNDTQNYGRSLTQKVQNNMLLVPPKSAVSQERIRQMSSQSQIQEQMTSVGSRSSSVADTKQSSILGLRQPSIQTFAANAQPQSSSMGEDQVIQEHAEDGEDHKEQVVKARHLSRPQLSLEMMEEALSVDERGDDTPAIDAEMPSCSLDSGKVKQEGGPNGDGAERSLPPTPQANALETHHIQIELGIKTDED</sequence>
<keyword evidence="3" id="KW-1185">Reference proteome</keyword>
<feature type="compositionally biased region" description="Low complexity" evidence="1">
    <location>
        <begin position="126"/>
        <end position="135"/>
    </location>
</feature>
<feature type="region of interest" description="Disordered" evidence="1">
    <location>
        <begin position="126"/>
        <end position="194"/>
    </location>
</feature>
<accession>A0A8J8P0V0</accession>
<feature type="compositionally biased region" description="Basic and acidic residues" evidence="1">
    <location>
        <begin position="181"/>
        <end position="194"/>
    </location>
</feature>
<feature type="compositionally biased region" description="Polar residues" evidence="1">
    <location>
        <begin position="136"/>
        <end position="176"/>
    </location>
</feature>
<dbReference type="AlphaFoldDB" id="A0A8J8P0V0"/>
<evidence type="ECO:0000256" key="1">
    <source>
        <dbReference type="SAM" id="MobiDB-lite"/>
    </source>
</evidence>
<comment type="caution">
    <text evidence="2">The sequence shown here is derived from an EMBL/GenBank/DDBJ whole genome shotgun (WGS) entry which is preliminary data.</text>
</comment>
<gene>
    <name evidence="2" type="ORF">FGO68_gene15973</name>
</gene>
<dbReference type="EMBL" id="RRYP01003657">
    <property type="protein sequence ID" value="TNV83606.1"/>
    <property type="molecule type" value="Genomic_DNA"/>
</dbReference>